<keyword evidence="2" id="KW-0288">FMN</keyword>
<dbReference type="GO" id="GO:0051213">
    <property type="term" value="F:dioxygenase activity"/>
    <property type="evidence" value="ECO:0007669"/>
    <property type="project" value="UniProtKB-KW"/>
</dbReference>
<organism evidence="4 5">
    <name type="scientific">Ktedonospora formicarum</name>
    <dbReference type="NCBI Taxonomy" id="2778364"/>
    <lineage>
        <taxon>Bacteria</taxon>
        <taxon>Bacillati</taxon>
        <taxon>Chloroflexota</taxon>
        <taxon>Ktedonobacteria</taxon>
        <taxon>Ktedonobacterales</taxon>
        <taxon>Ktedonobacteraceae</taxon>
        <taxon>Ktedonospora</taxon>
    </lineage>
</organism>
<dbReference type="AlphaFoldDB" id="A0A8J3I4B6"/>
<keyword evidence="4" id="KW-0223">Dioxygenase</keyword>
<keyword evidence="5" id="KW-1185">Reference proteome</keyword>
<keyword evidence="3" id="KW-0560">Oxidoreductase</keyword>
<dbReference type="SUPFAM" id="SSF51412">
    <property type="entry name" value="Inosine monophosphate dehydrogenase (IMPDH)"/>
    <property type="match status" value="1"/>
</dbReference>
<proteinExistence type="predicted"/>
<evidence type="ECO:0000313" key="5">
    <source>
        <dbReference type="Proteomes" id="UP000612362"/>
    </source>
</evidence>
<evidence type="ECO:0000256" key="1">
    <source>
        <dbReference type="ARBA" id="ARBA00022630"/>
    </source>
</evidence>
<dbReference type="GO" id="GO:0018580">
    <property type="term" value="F:nitronate monooxygenase activity"/>
    <property type="evidence" value="ECO:0007669"/>
    <property type="project" value="InterPro"/>
</dbReference>
<dbReference type="PANTHER" id="PTHR32332">
    <property type="entry name" value="2-NITROPROPANE DIOXYGENASE"/>
    <property type="match status" value="1"/>
</dbReference>
<name>A0A8J3I4B6_9CHLR</name>
<keyword evidence="1" id="KW-0285">Flavoprotein</keyword>
<accession>A0A8J3I4B6</accession>
<sequence length="340" mass="36555">MLRTRLTEAYGLEVPCIGAGMGFVATPELVAAVSNAGGMGTLGAALVPPDRLRELIRQTRSMTARPFGVNLITQFTEEAQLEVCLEEWVPVISFFWNDPPEAFIRRLQAAGVKVWMQVGSLQQAQEAVRCGVDAVVVQGTEAGGHNRSTGAVLSLVPAVVDAIAPVPVIAAGGIADGRGVVAALALGAEAVWVGTRLVASREAYAHDEYKRRIVEAQASDTVRTTIFGPEWPHQSTRVIRNRVVNEWIMREQEVVYPPEPIELIGQTILAGKPVPLPKFSSLPPTPDATGDFEEMALIAGESVGLIKEIKPAGEIVHEMMEEARQIIEHRLMGILSSSSG</sequence>
<dbReference type="Proteomes" id="UP000612362">
    <property type="component" value="Unassembled WGS sequence"/>
</dbReference>
<evidence type="ECO:0000256" key="3">
    <source>
        <dbReference type="ARBA" id="ARBA00023002"/>
    </source>
</evidence>
<gene>
    <name evidence="4" type="ORF">KSX_81450</name>
</gene>
<dbReference type="Gene3D" id="3.20.20.70">
    <property type="entry name" value="Aldolase class I"/>
    <property type="match status" value="1"/>
</dbReference>
<evidence type="ECO:0000256" key="2">
    <source>
        <dbReference type="ARBA" id="ARBA00022643"/>
    </source>
</evidence>
<dbReference type="CDD" id="cd04730">
    <property type="entry name" value="NPD_like"/>
    <property type="match status" value="1"/>
</dbReference>
<comment type="caution">
    <text evidence="4">The sequence shown here is derived from an EMBL/GenBank/DDBJ whole genome shotgun (WGS) entry which is preliminary data.</text>
</comment>
<dbReference type="EMBL" id="BNJF01000006">
    <property type="protein sequence ID" value="GHO49982.1"/>
    <property type="molecule type" value="Genomic_DNA"/>
</dbReference>
<reference evidence="4" key="1">
    <citation type="submission" date="2020-10" db="EMBL/GenBank/DDBJ databases">
        <title>Taxonomic study of unclassified bacteria belonging to the class Ktedonobacteria.</title>
        <authorList>
            <person name="Yabe S."/>
            <person name="Wang C.M."/>
            <person name="Zheng Y."/>
            <person name="Sakai Y."/>
            <person name="Cavaletti L."/>
            <person name="Monciardini P."/>
            <person name="Donadio S."/>
        </authorList>
    </citation>
    <scope>NUCLEOTIDE SEQUENCE</scope>
    <source>
        <strain evidence="4">SOSP1-1</strain>
    </source>
</reference>
<dbReference type="Pfam" id="PF03060">
    <property type="entry name" value="NMO"/>
    <property type="match status" value="2"/>
</dbReference>
<dbReference type="InterPro" id="IPR013785">
    <property type="entry name" value="Aldolase_TIM"/>
</dbReference>
<dbReference type="InterPro" id="IPR004136">
    <property type="entry name" value="NMO"/>
</dbReference>
<evidence type="ECO:0000313" key="4">
    <source>
        <dbReference type="EMBL" id="GHO49982.1"/>
    </source>
</evidence>
<dbReference type="PANTHER" id="PTHR32332:SF20">
    <property type="entry name" value="2-NITROPROPANE DIOXYGENASE-LIKE PROTEIN"/>
    <property type="match status" value="1"/>
</dbReference>
<dbReference type="RefSeq" id="WP_220199043.1">
    <property type="nucleotide sequence ID" value="NZ_BNJF01000006.1"/>
</dbReference>
<protein>
    <submittedName>
        <fullName evidence="4">2-nitropropane dioxygenase</fullName>
    </submittedName>
</protein>